<dbReference type="PANTHER" id="PTHR24559">
    <property type="entry name" value="TRANSPOSON TY3-I GAG-POL POLYPROTEIN"/>
    <property type="match status" value="1"/>
</dbReference>
<comment type="caution">
    <text evidence="1">The sequence shown here is derived from an EMBL/GenBank/DDBJ whole genome shotgun (WGS) entry which is preliminary data.</text>
</comment>
<name>A0A164Q2A2_9CRUS</name>
<dbReference type="EMBL" id="LRGB01002485">
    <property type="protein sequence ID" value="KZS07367.1"/>
    <property type="molecule type" value="Genomic_DNA"/>
</dbReference>
<protein>
    <submittedName>
        <fullName evidence="1">Uncharacterized protein</fullName>
    </submittedName>
</protein>
<proteinExistence type="predicted"/>
<dbReference type="SUPFAM" id="SSF56672">
    <property type="entry name" value="DNA/RNA polymerases"/>
    <property type="match status" value="1"/>
</dbReference>
<accession>A0A164Q2A2</accession>
<evidence type="ECO:0000313" key="2">
    <source>
        <dbReference type="Proteomes" id="UP000076858"/>
    </source>
</evidence>
<keyword evidence="2" id="KW-1185">Reference proteome</keyword>
<evidence type="ECO:0000313" key="1">
    <source>
        <dbReference type="EMBL" id="KZS07367.1"/>
    </source>
</evidence>
<sequence length="168" mass="18727">MVDSGASVSVMKSSTARPISEPGNEWVIPNSIITKLEECYYVSMLNPSRKSITVQAGKEIAGLQSMESTTWPVMTEETNIVLKWGRWNLLTKYSHLVHENNPSTLKTTTITKHHIKTESHQPIRSAPYRVSPTERKAIRAQVDEILQAGIIAPSSSPWSSPVVMVKKK</sequence>
<reference evidence="1 2" key="1">
    <citation type="submission" date="2016-03" db="EMBL/GenBank/DDBJ databases">
        <title>EvidentialGene: Evidence-directed Construction of Genes on Genomes.</title>
        <authorList>
            <person name="Gilbert D.G."/>
            <person name="Choi J.-H."/>
            <person name="Mockaitis K."/>
            <person name="Colbourne J."/>
            <person name="Pfrender M."/>
        </authorList>
    </citation>
    <scope>NUCLEOTIDE SEQUENCE [LARGE SCALE GENOMIC DNA]</scope>
    <source>
        <strain evidence="1 2">Xinb3</strain>
        <tissue evidence="1">Complete organism</tissue>
    </source>
</reference>
<organism evidence="1 2">
    <name type="scientific">Daphnia magna</name>
    <dbReference type="NCBI Taxonomy" id="35525"/>
    <lineage>
        <taxon>Eukaryota</taxon>
        <taxon>Metazoa</taxon>
        <taxon>Ecdysozoa</taxon>
        <taxon>Arthropoda</taxon>
        <taxon>Crustacea</taxon>
        <taxon>Branchiopoda</taxon>
        <taxon>Diplostraca</taxon>
        <taxon>Cladocera</taxon>
        <taxon>Anomopoda</taxon>
        <taxon>Daphniidae</taxon>
        <taxon>Daphnia</taxon>
    </lineage>
</organism>
<dbReference type="STRING" id="35525.A0A164Q2A2"/>
<gene>
    <name evidence="1" type="ORF">APZ42_028889</name>
</gene>
<dbReference type="PANTHER" id="PTHR24559:SF444">
    <property type="entry name" value="REVERSE TRANSCRIPTASE DOMAIN-CONTAINING PROTEIN"/>
    <property type="match status" value="1"/>
</dbReference>
<dbReference type="GO" id="GO:0071897">
    <property type="term" value="P:DNA biosynthetic process"/>
    <property type="evidence" value="ECO:0007669"/>
    <property type="project" value="UniProtKB-ARBA"/>
</dbReference>
<dbReference type="AlphaFoldDB" id="A0A164Q2A2"/>
<dbReference type="InterPro" id="IPR053134">
    <property type="entry name" value="RNA-dir_DNA_polymerase"/>
</dbReference>
<dbReference type="Gene3D" id="3.10.10.10">
    <property type="entry name" value="HIV Type 1 Reverse Transcriptase, subunit A, domain 1"/>
    <property type="match status" value="1"/>
</dbReference>
<dbReference type="InterPro" id="IPR043502">
    <property type="entry name" value="DNA/RNA_pol_sf"/>
</dbReference>
<dbReference type="Proteomes" id="UP000076858">
    <property type="component" value="Unassembled WGS sequence"/>
</dbReference>